<dbReference type="EMBL" id="JASBWT010000002">
    <property type="protein sequence ID" value="KAJ9107306.1"/>
    <property type="molecule type" value="Genomic_DNA"/>
</dbReference>
<evidence type="ECO:0000313" key="2">
    <source>
        <dbReference type="Proteomes" id="UP001227268"/>
    </source>
</evidence>
<gene>
    <name evidence="1" type="ORF">QFC21_000756</name>
</gene>
<accession>A0ACC2W8X7</accession>
<sequence length="356" mass="39840">MPYNIIPSKISLKPKKHHGYFVVIWICGMMLPPLAVAVRFGIGTDFFINVILTICGYIPGHFHNFYIQNIRNKYVPDPLGVDPFPRMYSNNKKRTPKWARQLGLIDESEFERKKKKSQWAGRYNERVNESTLVGADLAEGEEGDNYDPAPVIDPEEAARRKKAGLWTRREEEYYNEDGEGETENQRHWHYPANFEGAAATTPGGETSDRWDRTRAARDAAPAVSSSSKPRFGRKPSSKTDKRAQILAYAPKGNNNPTSRNDYRSNYADSDPLGADDGEVPEWGRDYGAPKAKSKAQRQRSTTQSSAGSWADRNDRNDYASPNGGYSASGTGYGEGRTGNSSAGGGRTVEENWDHQF</sequence>
<organism evidence="1 2">
    <name type="scientific">Naganishia friedmannii</name>
    <dbReference type="NCBI Taxonomy" id="89922"/>
    <lineage>
        <taxon>Eukaryota</taxon>
        <taxon>Fungi</taxon>
        <taxon>Dikarya</taxon>
        <taxon>Basidiomycota</taxon>
        <taxon>Agaricomycotina</taxon>
        <taxon>Tremellomycetes</taxon>
        <taxon>Filobasidiales</taxon>
        <taxon>Filobasidiaceae</taxon>
        <taxon>Naganishia</taxon>
    </lineage>
</organism>
<keyword evidence="2" id="KW-1185">Reference proteome</keyword>
<proteinExistence type="predicted"/>
<reference evidence="1" key="1">
    <citation type="submission" date="2023-04" db="EMBL/GenBank/DDBJ databases">
        <title>Draft Genome sequencing of Naganishia species isolated from polar environments using Oxford Nanopore Technology.</title>
        <authorList>
            <person name="Leo P."/>
            <person name="Venkateswaran K."/>
        </authorList>
    </citation>
    <scope>NUCLEOTIDE SEQUENCE</scope>
    <source>
        <strain evidence="1">MNA-CCFEE 5423</strain>
    </source>
</reference>
<evidence type="ECO:0000313" key="1">
    <source>
        <dbReference type="EMBL" id="KAJ9107306.1"/>
    </source>
</evidence>
<name>A0ACC2W8X7_9TREE</name>
<dbReference type="Proteomes" id="UP001227268">
    <property type="component" value="Unassembled WGS sequence"/>
</dbReference>
<protein>
    <submittedName>
        <fullName evidence="1">Uncharacterized protein</fullName>
    </submittedName>
</protein>
<comment type="caution">
    <text evidence="1">The sequence shown here is derived from an EMBL/GenBank/DDBJ whole genome shotgun (WGS) entry which is preliminary data.</text>
</comment>